<sequence length="326" mass="35597">MSAPTTPVSLLNTAQRIIDTQCGQLQVMVSWPLGWSEDGQPPTGEPVSDVPVVFVLDGNAYFATATDIVRRLQFAVRKKAVVVGVGYPCMSEAVFSMERRALDLTPPTKKSGFPTWQPRPGQGAAAGPGGHGQGQRPQLRYGGAATFQQALVDEVLPAVPEMLPALAAVWKDMRKVLFGHSFGGLITLYSLYSRPGVFDTYVAASPSLWFNDGAIQEHEETFLQQTGKEMGATKKPRLYITGGTAEEDLLPKPGDADAGIFARRQADVKAKKMNENSRALTERLLLSGLLSEVWLQIFDLEDHGSSAVVGLQRSINKVLDEWWVRR</sequence>
<comment type="caution">
    <text evidence="4">The sequence shown here is derived from an EMBL/GenBank/DDBJ whole genome shotgun (WGS) entry which is preliminary data.</text>
</comment>
<proteinExistence type="inferred from homology"/>
<accession>A0ABP0BZL0</accession>
<dbReference type="SUPFAM" id="SSF53474">
    <property type="entry name" value="alpha/beta-Hydrolases"/>
    <property type="match status" value="1"/>
</dbReference>
<dbReference type="InterPro" id="IPR052558">
    <property type="entry name" value="Siderophore_Hydrolase_D"/>
</dbReference>
<name>A0ABP0BZL0_9PEZI</name>
<dbReference type="PANTHER" id="PTHR40841:SF2">
    <property type="entry name" value="SIDEROPHORE-DEGRADING ESTERASE (EUROFUNG)"/>
    <property type="match status" value="1"/>
</dbReference>
<reference evidence="4 5" key="1">
    <citation type="submission" date="2024-01" db="EMBL/GenBank/DDBJ databases">
        <authorList>
            <person name="Allen C."/>
            <person name="Tagirdzhanova G."/>
        </authorList>
    </citation>
    <scope>NUCLEOTIDE SEQUENCE [LARGE SCALE GENOMIC DNA]</scope>
</reference>
<dbReference type="PANTHER" id="PTHR40841">
    <property type="entry name" value="SIDEROPHORE TRIACETYLFUSARININE C ESTERASE"/>
    <property type="match status" value="1"/>
</dbReference>
<dbReference type="InterPro" id="IPR000801">
    <property type="entry name" value="Esterase-like"/>
</dbReference>
<evidence type="ECO:0000256" key="2">
    <source>
        <dbReference type="ARBA" id="ARBA00022801"/>
    </source>
</evidence>
<evidence type="ECO:0008006" key="6">
    <source>
        <dbReference type="Google" id="ProtNLM"/>
    </source>
</evidence>
<keyword evidence="5" id="KW-1185">Reference proteome</keyword>
<evidence type="ECO:0000256" key="1">
    <source>
        <dbReference type="ARBA" id="ARBA00005622"/>
    </source>
</evidence>
<feature type="compositionally biased region" description="Gly residues" evidence="3">
    <location>
        <begin position="124"/>
        <end position="133"/>
    </location>
</feature>
<evidence type="ECO:0000313" key="5">
    <source>
        <dbReference type="Proteomes" id="UP001642405"/>
    </source>
</evidence>
<organism evidence="4 5">
    <name type="scientific">Sporothrix curviconia</name>
    <dbReference type="NCBI Taxonomy" id="1260050"/>
    <lineage>
        <taxon>Eukaryota</taxon>
        <taxon>Fungi</taxon>
        <taxon>Dikarya</taxon>
        <taxon>Ascomycota</taxon>
        <taxon>Pezizomycotina</taxon>
        <taxon>Sordariomycetes</taxon>
        <taxon>Sordariomycetidae</taxon>
        <taxon>Ophiostomatales</taxon>
        <taxon>Ophiostomataceae</taxon>
        <taxon>Sporothrix</taxon>
    </lineage>
</organism>
<dbReference type="Proteomes" id="UP001642405">
    <property type="component" value="Unassembled WGS sequence"/>
</dbReference>
<comment type="similarity">
    <text evidence="1">Belongs to the esterase D family.</text>
</comment>
<feature type="region of interest" description="Disordered" evidence="3">
    <location>
        <begin position="105"/>
        <end position="138"/>
    </location>
</feature>
<dbReference type="InterPro" id="IPR029058">
    <property type="entry name" value="AB_hydrolase_fold"/>
</dbReference>
<dbReference type="EMBL" id="CAWUHB010000031">
    <property type="protein sequence ID" value="CAK7224850.1"/>
    <property type="molecule type" value="Genomic_DNA"/>
</dbReference>
<protein>
    <recommendedName>
        <fullName evidence="6">Siderophore esterase</fullName>
    </recommendedName>
</protein>
<evidence type="ECO:0000313" key="4">
    <source>
        <dbReference type="EMBL" id="CAK7224850.1"/>
    </source>
</evidence>
<keyword evidence="2" id="KW-0378">Hydrolase</keyword>
<dbReference type="Pfam" id="PF00756">
    <property type="entry name" value="Esterase"/>
    <property type="match status" value="1"/>
</dbReference>
<gene>
    <name evidence="4" type="ORF">SCUCBS95973_005659</name>
</gene>
<dbReference type="Gene3D" id="3.40.50.1820">
    <property type="entry name" value="alpha/beta hydrolase"/>
    <property type="match status" value="1"/>
</dbReference>
<evidence type="ECO:0000256" key="3">
    <source>
        <dbReference type="SAM" id="MobiDB-lite"/>
    </source>
</evidence>